<dbReference type="InterPro" id="IPR000119">
    <property type="entry name" value="Hist_DNA-bd"/>
</dbReference>
<gene>
    <name evidence="4" type="ORF">ASJ30_02755</name>
    <name evidence="5" type="ORF">IGS73_02840</name>
    <name evidence="6" type="ORF">SAMN06296429_103138</name>
</gene>
<evidence type="ECO:0000256" key="3">
    <source>
        <dbReference type="RuleBase" id="RU003939"/>
    </source>
</evidence>
<dbReference type="AlphaFoldDB" id="A0A1L3MDY8"/>
<dbReference type="PROSITE" id="PS00045">
    <property type="entry name" value="HISTONE_LIKE"/>
    <property type="match status" value="1"/>
</dbReference>
<dbReference type="InterPro" id="IPR010992">
    <property type="entry name" value="IHF-like_DNA-bd_dom_sf"/>
</dbReference>
<organism evidence="4 7">
    <name type="scientific">Janibacter indicus</name>
    <dbReference type="NCBI Taxonomy" id="857417"/>
    <lineage>
        <taxon>Bacteria</taxon>
        <taxon>Bacillati</taxon>
        <taxon>Actinomycetota</taxon>
        <taxon>Actinomycetes</taxon>
        <taxon>Micrococcales</taxon>
        <taxon>Intrasporangiaceae</taxon>
        <taxon>Janibacter</taxon>
    </lineage>
</organism>
<dbReference type="Proteomes" id="UP000593998">
    <property type="component" value="Chromosome"/>
</dbReference>
<dbReference type="SUPFAM" id="SSF47729">
    <property type="entry name" value="IHF-like DNA-binding proteins"/>
    <property type="match status" value="1"/>
</dbReference>
<evidence type="ECO:0000313" key="7">
    <source>
        <dbReference type="Proteomes" id="UP000182938"/>
    </source>
</evidence>
<dbReference type="GO" id="GO:0005829">
    <property type="term" value="C:cytosol"/>
    <property type="evidence" value="ECO:0007669"/>
    <property type="project" value="TreeGrafter"/>
</dbReference>
<evidence type="ECO:0000313" key="6">
    <source>
        <dbReference type="EMBL" id="SMC44121.1"/>
    </source>
</evidence>
<dbReference type="EMBL" id="CP062789">
    <property type="protein sequence ID" value="QOK23371.1"/>
    <property type="molecule type" value="Genomic_DNA"/>
</dbReference>
<keyword evidence="7" id="KW-1185">Reference proteome</keyword>
<reference evidence="6 8" key="2">
    <citation type="submission" date="2017-04" db="EMBL/GenBank/DDBJ databases">
        <authorList>
            <person name="Afonso C.L."/>
            <person name="Miller P.J."/>
            <person name="Scott M.A."/>
            <person name="Spackman E."/>
            <person name="Goraichik I."/>
            <person name="Dimitrov K.M."/>
            <person name="Suarez D.L."/>
            <person name="Swayne D.E."/>
        </authorList>
    </citation>
    <scope>NUCLEOTIDE SEQUENCE [LARGE SCALE GENOMIC DNA]</scope>
    <source>
        <strain evidence="6 8">CGMCC 1.12511</strain>
    </source>
</reference>
<dbReference type="EMBL" id="FWXN01000003">
    <property type="protein sequence ID" value="SMC44121.1"/>
    <property type="molecule type" value="Genomic_DNA"/>
</dbReference>
<dbReference type="Gene3D" id="4.10.520.10">
    <property type="entry name" value="IHF-like DNA-binding proteins"/>
    <property type="match status" value="1"/>
</dbReference>
<evidence type="ECO:0000256" key="2">
    <source>
        <dbReference type="ARBA" id="ARBA00023125"/>
    </source>
</evidence>
<evidence type="ECO:0000256" key="1">
    <source>
        <dbReference type="ARBA" id="ARBA00023067"/>
    </source>
</evidence>
<reference evidence="4 7" key="1">
    <citation type="submission" date="2015-11" db="EMBL/GenBank/DDBJ databases">
        <authorList>
            <person name="Zhang Y."/>
            <person name="Guo Z."/>
        </authorList>
    </citation>
    <scope>NUCLEOTIDE SEQUENCE [LARGE SCALE GENOMIC DNA]</scope>
    <source>
        <strain evidence="4 7">YFY001</strain>
    </source>
</reference>
<dbReference type="CDD" id="cd14435">
    <property type="entry name" value="SPO1_TF1_like"/>
    <property type="match status" value="1"/>
</dbReference>
<comment type="similarity">
    <text evidence="3">Belongs to the bacterial histone-like protein family.</text>
</comment>
<dbReference type="EMBL" id="CP013290">
    <property type="protein sequence ID" value="APH00579.1"/>
    <property type="molecule type" value="Genomic_DNA"/>
</dbReference>
<dbReference type="OrthoDB" id="9799835at2"/>
<name>A0A1L3MDY8_9MICO</name>
<dbReference type="GO" id="GO:0030527">
    <property type="term" value="F:structural constituent of chromatin"/>
    <property type="evidence" value="ECO:0007669"/>
    <property type="project" value="InterPro"/>
</dbReference>
<dbReference type="Pfam" id="PF00216">
    <property type="entry name" value="Bac_DNA_binding"/>
    <property type="match status" value="1"/>
</dbReference>
<accession>A0A1L3MDY8</accession>
<dbReference type="GO" id="GO:0030261">
    <property type="term" value="P:chromosome condensation"/>
    <property type="evidence" value="ECO:0007669"/>
    <property type="project" value="UniProtKB-KW"/>
</dbReference>
<dbReference type="InterPro" id="IPR020816">
    <property type="entry name" value="Histone-like_DNA-bd_CS"/>
</dbReference>
<evidence type="ECO:0000313" key="4">
    <source>
        <dbReference type="EMBL" id="APH00579.1"/>
    </source>
</evidence>
<sequence length="91" mass="9221">MNKSELASAVAEKAGVSASAASEVITALQAVLSDSVAKGEKVTVPGFFSLERVERAERKGRNPQTGEEMTIPGGYAAKLTAGSALKAAAKG</sequence>
<dbReference type="PANTHER" id="PTHR33175:SF3">
    <property type="entry name" value="DNA-BINDING PROTEIN HU-BETA"/>
    <property type="match status" value="1"/>
</dbReference>
<keyword evidence="2 5" id="KW-0238">DNA-binding</keyword>
<dbReference type="PRINTS" id="PR01727">
    <property type="entry name" value="DNABINDINGHU"/>
</dbReference>
<dbReference type="SMART" id="SM00411">
    <property type="entry name" value="BHL"/>
    <property type="match status" value="1"/>
</dbReference>
<dbReference type="PANTHER" id="PTHR33175">
    <property type="entry name" value="DNA-BINDING PROTEIN HU"/>
    <property type="match status" value="1"/>
</dbReference>
<proteinExistence type="inferred from homology"/>
<dbReference type="KEGG" id="jte:ASJ30_02755"/>
<evidence type="ECO:0000313" key="5">
    <source>
        <dbReference type="EMBL" id="QOK23371.1"/>
    </source>
</evidence>
<keyword evidence="1" id="KW-0226">DNA condensation</keyword>
<dbReference type="Proteomes" id="UP000182938">
    <property type="component" value="Chromosome"/>
</dbReference>
<evidence type="ECO:0000313" key="9">
    <source>
        <dbReference type="Proteomes" id="UP000593998"/>
    </source>
</evidence>
<accession>A0A1W1Z7K5</accession>
<reference evidence="5 9" key="3">
    <citation type="submission" date="2020-10" db="EMBL/GenBank/DDBJ databases">
        <title>Janibacter indicus TT2 genome sequence.</title>
        <authorList>
            <person name="Lee K."/>
            <person name="Ganzorig M."/>
        </authorList>
    </citation>
    <scope>NUCLEOTIDE SEQUENCE [LARGE SCALE GENOMIC DNA]</scope>
    <source>
        <strain evidence="5 9">TT2</strain>
    </source>
</reference>
<dbReference type="Proteomes" id="UP000192634">
    <property type="component" value="Unassembled WGS sequence"/>
</dbReference>
<protein>
    <submittedName>
        <fullName evidence="6">DNA-binding protein HU-beta</fullName>
    </submittedName>
    <submittedName>
        <fullName evidence="5">HU family DNA-binding protein</fullName>
    </submittedName>
    <submittedName>
        <fullName evidence="4">Integration host factor</fullName>
    </submittedName>
</protein>
<dbReference type="GO" id="GO:0003677">
    <property type="term" value="F:DNA binding"/>
    <property type="evidence" value="ECO:0007669"/>
    <property type="project" value="UniProtKB-KW"/>
</dbReference>
<dbReference type="RefSeq" id="WP_072623754.1">
    <property type="nucleotide sequence ID" value="NZ_CBDRLL010000004.1"/>
</dbReference>
<evidence type="ECO:0000313" key="8">
    <source>
        <dbReference type="Proteomes" id="UP000192634"/>
    </source>
</evidence>